<dbReference type="InterPro" id="IPR006342">
    <property type="entry name" value="FkbM_mtfrase"/>
</dbReference>
<feature type="domain" description="Methyltransferase FkbM" evidence="2">
    <location>
        <begin position="214"/>
        <end position="348"/>
    </location>
</feature>
<dbReference type="Gene3D" id="1.25.40.10">
    <property type="entry name" value="Tetratricopeptide repeat domain"/>
    <property type="match status" value="1"/>
</dbReference>
<keyword evidence="3" id="KW-0808">Transferase</keyword>
<keyword evidence="4" id="KW-1185">Reference proteome</keyword>
<dbReference type="Pfam" id="PF05050">
    <property type="entry name" value="Methyltransf_21"/>
    <property type="match status" value="1"/>
</dbReference>
<dbReference type="OrthoDB" id="5329963at2"/>
<dbReference type="InterPro" id="IPR011990">
    <property type="entry name" value="TPR-like_helical_dom_sf"/>
</dbReference>
<sequence>MSDTQRLLEQAIEHQRAGRGEAAEWLYRAVLALDIEHAEANHHLGILEIESGQIEPGLEHLQKAVERAPEVGGYWLALAEALLLAKRPPDALVVMDRARKAGLDSQTADALRRRIEDAIAPESRLDPPRREAIIPATAQATASPLPSPLISPAIPAQEPPSGTFVVSIAGDVRVRVPADIHCLTTYALLEQEDWFEDEISWVRQFVQPGMVALDVGANHGIYALTMAKLMQGNGRVIALEPTLTSADLLAQGIIENGLADVLTLIRVGLSGQAGEADIAIRGCRRPNSPQDDRRTECVPMSTLDDLLGDARWPTGVAVDFLRLNVGGQDLGVLQGGNDFFMKQTPLVMFRIPPNPIRSGLMDAFAGLNMEIYRLIPGLNALVPFGSSHPLDEYRRNLFACGAERANSLRQRGLML</sequence>
<evidence type="ECO:0000259" key="2">
    <source>
        <dbReference type="Pfam" id="PF05050"/>
    </source>
</evidence>
<dbReference type="SUPFAM" id="SSF48452">
    <property type="entry name" value="TPR-like"/>
    <property type="match status" value="1"/>
</dbReference>
<dbReference type="STRING" id="765911.Thivi_0889"/>
<evidence type="ECO:0000313" key="4">
    <source>
        <dbReference type="Proteomes" id="UP000006062"/>
    </source>
</evidence>
<dbReference type="NCBIfam" id="TIGR01444">
    <property type="entry name" value="fkbM_fam"/>
    <property type="match status" value="1"/>
</dbReference>
<dbReference type="AlphaFoldDB" id="I3Y7F9"/>
<keyword evidence="1" id="KW-0802">TPR repeat</keyword>
<dbReference type="InterPro" id="IPR029063">
    <property type="entry name" value="SAM-dependent_MTases_sf"/>
</dbReference>
<dbReference type="HOGENOM" id="CLU_688498_0_0_6"/>
<dbReference type="InterPro" id="IPR019734">
    <property type="entry name" value="TPR_rpt"/>
</dbReference>
<dbReference type="PANTHER" id="PTHR34203:SF15">
    <property type="entry name" value="SLL1173 PROTEIN"/>
    <property type="match status" value="1"/>
</dbReference>
<gene>
    <name evidence="3" type="ordered locus">Thivi_0889</name>
</gene>
<dbReference type="RefSeq" id="WP_014777415.1">
    <property type="nucleotide sequence ID" value="NC_018012.1"/>
</dbReference>
<dbReference type="EMBL" id="CP003154">
    <property type="protein sequence ID" value="AFL72927.1"/>
    <property type="molecule type" value="Genomic_DNA"/>
</dbReference>
<dbReference type="InterPro" id="IPR052514">
    <property type="entry name" value="SAM-dependent_MTase"/>
</dbReference>
<feature type="repeat" description="TPR" evidence="1">
    <location>
        <begin position="38"/>
        <end position="71"/>
    </location>
</feature>
<dbReference type="KEGG" id="tvi:Thivi_0889"/>
<proteinExistence type="predicted"/>
<dbReference type="Gene3D" id="3.40.50.150">
    <property type="entry name" value="Vaccinia Virus protein VP39"/>
    <property type="match status" value="1"/>
</dbReference>
<evidence type="ECO:0000313" key="3">
    <source>
        <dbReference type="EMBL" id="AFL72927.1"/>
    </source>
</evidence>
<dbReference type="eggNOG" id="COG0457">
    <property type="taxonomic scope" value="Bacteria"/>
</dbReference>
<name>I3Y7F9_THIV6</name>
<dbReference type="GO" id="GO:0032259">
    <property type="term" value="P:methylation"/>
    <property type="evidence" value="ECO:0007669"/>
    <property type="project" value="UniProtKB-KW"/>
</dbReference>
<keyword evidence="3" id="KW-0489">Methyltransferase</keyword>
<organism evidence="3 4">
    <name type="scientific">Thiocystis violascens (strain ATCC 17096 / DSM 198 / 6111)</name>
    <name type="common">Chromatium violascens</name>
    <dbReference type="NCBI Taxonomy" id="765911"/>
    <lineage>
        <taxon>Bacteria</taxon>
        <taxon>Pseudomonadati</taxon>
        <taxon>Pseudomonadota</taxon>
        <taxon>Gammaproteobacteria</taxon>
        <taxon>Chromatiales</taxon>
        <taxon>Chromatiaceae</taxon>
        <taxon>Thiocystis</taxon>
    </lineage>
</organism>
<dbReference type="Proteomes" id="UP000006062">
    <property type="component" value="Chromosome"/>
</dbReference>
<accession>I3Y7F9</accession>
<dbReference type="SUPFAM" id="SSF53335">
    <property type="entry name" value="S-adenosyl-L-methionine-dependent methyltransferases"/>
    <property type="match status" value="1"/>
</dbReference>
<dbReference type="GO" id="GO:0008168">
    <property type="term" value="F:methyltransferase activity"/>
    <property type="evidence" value="ECO:0007669"/>
    <property type="project" value="UniProtKB-KW"/>
</dbReference>
<dbReference type="PROSITE" id="PS50005">
    <property type="entry name" value="TPR"/>
    <property type="match status" value="1"/>
</dbReference>
<reference evidence="3 4" key="1">
    <citation type="submission" date="2012-06" db="EMBL/GenBank/DDBJ databases">
        <title>Complete sequence of Thiocystis violascens DSM 198.</title>
        <authorList>
            <consortium name="US DOE Joint Genome Institute"/>
            <person name="Lucas S."/>
            <person name="Han J."/>
            <person name="Lapidus A."/>
            <person name="Cheng J.-F."/>
            <person name="Goodwin L."/>
            <person name="Pitluck S."/>
            <person name="Peters L."/>
            <person name="Ovchinnikova G."/>
            <person name="Teshima H."/>
            <person name="Detter J.C."/>
            <person name="Han C."/>
            <person name="Tapia R."/>
            <person name="Land M."/>
            <person name="Hauser L."/>
            <person name="Kyrpides N."/>
            <person name="Ivanova N."/>
            <person name="Pagani I."/>
            <person name="Vogl K."/>
            <person name="Liu Z."/>
            <person name="Frigaard N.-U."/>
            <person name="Bryant D."/>
            <person name="Woyke T."/>
        </authorList>
    </citation>
    <scope>NUCLEOTIDE SEQUENCE [LARGE SCALE GENOMIC DNA]</scope>
    <source>
        <strain evidence="4">ATCC 17096 / DSM 198 / 6111</strain>
    </source>
</reference>
<protein>
    <submittedName>
        <fullName evidence="3">Methyltransferase, FkbM family</fullName>
    </submittedName>
</protein>
<dbReference type="PANTHER" id="PTHR34203">
    <property type="entry name" value="METHYLTRANSFERASE, FKBM FAMILY PROTEIN"/>
    <property type="match status" value="1"/>
</dbReference>
<evidence type="ECO:0000256" key="1">
    <source>
        <dbReference type="PROSITE-ProRule" id="PRU00339"/>
    </source>
</evidence>